<gene>
    <name evidence="2" type="ORF">ERS007661_03471</name>
    <name evidence="3" type="ORF">ERS007739_01844</name>
</gene>
<name>A0A655FSS7_MYCTX</name>
<dbReference type="Proteomes" id="UP000039021">
    <property type="component" value="Unassembled WGS sequence"/>
</dbReference>
<evidence type="ECO:0000256" key="1">
    <source>
        <dbReference type="SAM" id="MobiDB-lite"/>
    </source>
</evidence>
<reference evidence="3" key="2">
    <citation type="submission" date="2015-03" db="EMBL/GenBank/DDBJ databases">
        <authorList>
            <consortium name="Pathogen Informatics"/>
            <person name="Murphy D."/>
        </authorList>
    </citation>
    <scope>NUCLEOTIDE SEQUENCE</scope>
    <source>
        <strain evidence="3">N09902308</strain>
    </source>
</reference>
<evidence type="ECO:0000313" key="3">
    <source>
        <dbReference type="EMBL" id="COX88754.1"/>
    </source>
</evidence>
<evidence type="ECO:0000313" key="5">
    <source>
        <dbReference type="Proteomes" id="UP000039217"/>
    </source>
</evidence>
<dbReference type="AlphaFoldDB" id="A0A655FSS7"/>
<dbReference type="Proteomes" id="UP000039217">
    <property type="component" value="Unassembled WGS sequence"/>
</dbReference>
<accession>A0A655FSS7</accession>
<dbReference type="EMBL" id="CSBK01000769">
    <property type="protein sequence ID" value="COX88754.1"/>
    <property type="molecule type" value="Genomic_DNA"/>
</dbReference>
<proteinExistence type="predicted"/>
<evidence type="ECO:0000313" key="4">
    <source>
        <dbReference type="Proteomes" id="UP000039021"/>
    </source>
</evidence>
<protein>
    <submittedName>
        <fullName evidence="2">Uncharacterized protein</fullName>
    </submittedName>
</protein>
<evidence type="ECO:0000313" key="2">
    <source>
        <dbReference type="EMBL" id="CNW04901.1"/>
    </source>
</evidence>
<reference evidence="4 5" key="1">
    <citation type="submission" date="2015-03" db="EMBL/GenBank/DDBJ databases">
        <authorList>
            <consortium name="Pathogen Informatics"/>
        </authorList>
    </citation>
    <scope>NUCLEOTIDE SEQUENCE [LARGE SCALE GENOMIC DNA]</scope>
    <source>
        <strain evidence="2 5">D00501624</strain>
        <strain evidence="4">N09902308</strain>
    </source>
</reference>
<dbReference type="EMBL" id="CQQC01001551">
    <property type="protein sequence ID" value="CNW04901.1"/>
    <property type="molecule type" value="Genomic_DNA"/>
</dbReference>
<organism evidence="2 5">
    <name type="scientific">Mycobacterium tuberculosis</name>
    <dbReference type="NCBI Taxonomy" id="1773"/>
    <lineage>
        <taxon>Bacteria</taxon>
        <taxon>Bacillati</taxon>
        <taxon>Actinomycetota</taxon>
        <taxon>Actinomycetes</taxon>
        <taxon>Mycobacteriales</taxon>
        <taxon>Mycobacteriaceae</taxon>
        <taxon>Mycobacterium</taxon>
        <taxon>Mycobacterium tuberculosis complex</taxon>
    </lineage>
</organism>
<feature type="region of interest" description="Disordered" evidence="1">
    <location>
        <begin position="63"/>
        <end position="86"/>
    </location>
</feature>
<sequence length="102" mass="11012">MLVALPRAQSSRVRLTISMMVGTPRPSSPTSHATAPSYSTSLEAFAWLPSLSLSRCKNIRLRVPSGSTRGSRKHDSPSGACASTRKMSHIGAEVNHLWPVKL</sequence>